<evidence type="ECO:0000313" key="2">
    <source>
        <dbReference type="Proteomes" id="UP001245285"/>
    </source>
</evidence>
<organism evidence="1 2">
    <name type="scientific">Autumnicola lenta</name>
    <dbReference type="NCBI Taxonomy" id="3075593"/>
    <lineage>
        <taxon>Bacteria</taxon>
        <taxon>Pseudomonadati</taxon>
        <taxon>Bacteroidota</taxon>
        <taxon>Flavobacteriia</taxon>
        <taxon>Flavobacteriales</taxon>
        <taxon>Flavobacteriaceae</taxon>
        <taxon>Autumnicola</taxon>
    </lineage>
</organism>
<sequence>MYQKEFPIDNKKVVIELEKNPTDNKVLLDVSYVGLNPIKIYSQDLDTNFEDLIPSKVGRSIFGDDKEHISSIMLGELKNILQKHIDKNKKLSEADLTIYVAETIIFLEAYINQILKKPFDEDEKKSQFLTYFNFYKMQIDGKYEEFLNKL</sequence>
<accession>A0ABU3CQ98</accession>
<protein>
    <submittedName>
        <fullName evidence="1">Uncharacterized protein</fullName>
    </submittedName>
</protein>
<dbReference type="RefSeq" id="WP_311496508.1">
    <property type="nucleotide sequence ID" value="NZ_JAVRHO010000044.1"/>
</dbReference>
<dbReference type="Proteomes" id="UP001245285">
    <property type="component" value="Unassembled WGS sequence"/>
</dbReference>
<name>A0ABU3CQ98_9FLAO</name>
<reference evidence="1 2" key="1">
    <citation type="submission" date="2023-09" db="EMBL/GenBank/DDBJ databases">
        <authorList>
            <person name="Rey-Velasco X."/>
        </authorList>
    </citation>
    <scope>NUCLEOTIDE SEQUENCE [LARGE SCALE GENOMIC DNA]</scope>
    <source>
        <strain evidence="1 2">F260</strain>
    </source>
</reference>
<dbReference type="EMBL" id="JAVRHO010000044">
    <property type="protein sequence ID" value="MDT0648418.1"/>
    <property type="molecule type" value="Genomic_DNA"/>
</dbReference>
<comment type="caution">
    <text evidence="1">The sequence shown here is derived from an EMBL/GenBank/DDBJ whole genome shotgun (WGS) entry which is preliminary data.</text>
</comment>
<gene>
    <name evidence="1" type="ORF">RM545_17130</name>
</gene>
<proteinExistence type="predicted"/>
<evidence type="ECO:0000313" key="1">
    <source>
        <dbReference type="EMBL" id="MDT0648418.1"/>
    </source>
</evidence>
<keyword evidence="2" id="KW-1185">Reference proteome</keyword>